<organism evidence="1 2">
    <name type="scientific">Candidatus Yanofskybacteria bacterium RIFCSPHIGHO2_01_FULL_44_17</name>
    <dbReference type="NCBI Taxonomy" id="1802668"/>
    <lineage>
        <taxon>Bacteria</taxon>
        <taxon>Candidatus Yanofskyibacteriota</taxon>
    </lineage>
</organism>
<gene>
    <name evidence="1" type="ORF">A2831_02370</name>
</gene>
<dbReference type="EMBL" id="MGJI01000002">
    <property type="protein sequence ID" value="OGN05815.1"/>
    <property type="molecule type" value="Genomic_DNA"/>
</dbReference>
<evidence type="ECO:0000313" key="2">
    <source>
        <dbReference type="Proteomes" id="UP000177507"/>
    </source>
</evidence>
<accession>A0A1F8EY66</accession>
<dbReference type="Gene3D" id="1.25.40.10">
    <property type="entry name" value="Tetratricopeptide repeat domain"/>
    <property type="match status" value="1"/>
</dbReference>
<name>A0A1F8EY66_9BACT</name>
<proteinExistence type="predicted"/>
<comment type="caution">
    <text evidence="1">The sequence shown here is derived from an EMBL/GenBank/DDBJ whole genome shotgun (WGS) entry which is preliminary data.</text>
</comment>
<dbReference type="Proteomes" id="UP000177507">
    <property type="component" value="Unassembled WGS sequence"/>
</dbReference>
<protein>
    <submittedName>
        <fullName evidence="1">Uncharacterized protein</fullName>
    </submittedName>
</protein>
<reference evidence="1 2" key="1">
    <citation type="journal article" date="2016" name="Nat. Commun.">
        <title>Thousands of microbial genomes shed light on interconnected biogeochemical processes in an aquifer system.</title>
        <authorList>
            <person name="Anantharaman K."/>
            <person name="Brown C.T."/>
            <person name="Hug L.A."/>
            <person name="Sharon I."/>
            <person name="Castelle C.J."/>
            <person name="Probst A.J."/>
            <person name="Thomas B.C."/>
            <person name="Singh A."/>
            <person name="Wilkins M.J."/>
            <person name="Karaoz U."/>
            <person name="Brodie E.L."/>
            <person name="Williams K.H."/>
            <person name="Hubbard S.S."/>
            <person name="Banfield J.F."/>
        </authorList>
    </citation>
    <scope>NUCLEOTIDE SEQUENCE [LARGE SCALE GENOMIC DNA]</scope>
</reference>
<sequence>MEKIIQFSKNVKSRPCTAEEWYQMGLSFENARGHELDIASCFREATLLDPKLFMAWLKLGIIEQNHYRWEKASLKYLMRLNFDQLTPRQISDSLKFMRNWTRSRLPSNTQEKRLKPVVHTGQLVHFWLTCSIVLVADIIS</sequence>
<dbReference type="InterPro" id="IPR011990">
    <property type="entry name" value="TPR-like_helical_dom_sf"/>
</dbReference>
<dbReference type="SUPFAM" id="SSF48452">
    <property type="entry name" value="TPR-like"/>
    <property type="match status" value="1"/>
</dbReference>
<dbReference type="AlphaFoldDB" id="A0A1F8EY66"/>
<evidence type="ECO:0000313" key="1">
    <source>
        <dbReference type="EMBL" id="OGN05815.1"/>
    </source>
</evidence>